<evidence type="ECO:0000313" key="2">
    <source>
        <dbReference type="EMBL" id="KAK4007567.1"/>
    </source>
</evidence>
<proteinExistence type="predicted"/>
<keyword evidence="3" id="KW-1185">Reference proteome</keyword>
<dbReference type="Gene3D" id="3.10.10.10">
    <property type="entry name" value="HIV Type 1 Reverse Transcriptase, subunit A, domain 1"/>
    <property type="match status" value="1"/>
</dbReference>
<dbReference type="Proteomes" id="UP001234178">
    <property type="component" value="Unassembled WGS sequence"/>
</dbReference>
<protein>
    <recommendedName>
        <fullName evidence="4">Peptidase A2 domain-containing protein</fullName>
    </recommendedName>
</protein>
<comment type="caution">
    <text evidence="2">The sequence shown here is derived from an EMBL/GenBank/DDBJ whole genome shotgun (WGS) entry which is preliminary data.</text>
</comment>
<accession>A0ABQ9Z3V6</accession>
<dbReference type="EMBL" id="JAOYFB010000002">
    <property type="protein sequence ID" value="KAK4007567.1"/>
    <property type="molecule type" value="Genomic_DNA"/>
</dbReference>
<evidence type="ECO:0000313" key="3">
    <source>
        <dbReference type="Proteomes" id="UP001234178"/>
    </source>
</evidence>
<evidence type="ECO:0000256" key="1">
    <source>
        <dbReference type="SAM" id="MobiDB-lite"/>
    </source>
</evidence>
<dbReference type="CDD" id="cd00303">
    <property type="entry name" value="retropepsin_like"/>
    <property type="match status" value="1"/>
</dbReference>
<sequence length="401" mass="45287">MMDRFIEGLQHERELALRQPGPYPKTRDDNLAQPEAFRRASVFCDFHHAYGFHTTENCFTKYQQRNDICTTCQEVGHRHNFCPTIKNKRPPPPAENHHEAPQARVGPLSGYTKPQQIVQSVSKSPTTPRIRLQIGNGSFNALVDSGAGKSLINSALFNKLRQQNDNLPHSREVAVDLFDISNRPLICNGTVVVNVLVEDERPHEPFQQEFIVVQGIMEQCVLGLDTLYQHDFVFFLFRSDISCCFLKDSRLPPGLQVDPYVSTKPNERFFQIALINETSHTIILPRQNTLGHVSFKPRTRVAACSNQPSNLPPDILEASFPNVTENVKNGLHNLLLANQHVSAFKTNHVGHTGLVIHVIDTQGLGPVYQRPYRASLHHKEASKKIIEELLNNNIIRPSISP</sequence>
<name>A0ABQ9Z3V6_9CRUS</name>
<feature type="region of interest" description="Disordered" evidence="1">
    <location>
        <begin position="85"/>
        <end position="110"/>
    </location>
</feature>
<gene>
    <name evidence="2" type="ORF">OUZ56_012725</name>
</gene>
<evidence type="ECO:0008006" key="4">
    <source>
        <dbReference type="Google" id="ProtNLM"/>
    </source>
</evidence>
<dbReference type="SUPFAM" id="SSF56672">
    <property type="entry name" value="DNA/RNA polymerases"/>
    <property type="match status" value="1"/>
</dbReference>
<dbReference type="InterPro" id="IPR021109">
    <property type="entry name" value="Peptidase_aspartic_dom_sf"/>
</dbReference>
<dbReference type="SUPFAM" id="SSF50630">
    <property type="entry name" value="Acid proteases"/>
    <property type="match status" value="1"/>
</dbReference>
<organism evidence="2 3">
    <name type="scientific">Daphnia magna</name>
    <dbReference type="NCBI Taxonomy" id="35525"/>
    <lineage>
        <taxon>Eukaryota</taxon>
        <taxon>Metazoa</taxon>
        <taxon>Ecdysozoa</taxon>
        <taxon>Arthropoda</taxon>
        <taxon>Crustacea</taxon>
        <taxon>Branchiopoda</taxon>
        <taxon>Diplostraca</taxon>
        <taxon>Cladocera</taxon>
        <taxon>Anomopoda</taxon>
        <taxon>Daphniidae</taxon>
        <taxon>Daphnia</taxon>
    </lineage>
</organism>
<reference evidence="2 3" key="1">
    <citation type="journal article" date="2023" name="Nucleic Acids Res.">
        <title>The hologenome of Daphnia magna reveals possible DNA methylation and microbiome-mediated evolution of the host genome.</title>
        <authorList>
            <person name="Chaturvedi A."/>
            <person name="Li X."/>
            <person name="Dhandapani V."/>
            <person name="Marshall H."/>
            <person name="Kissane S."/>
            <person name="Cuenca-Cambronero M."/>
            <person name="Asole G."/>
            <person name="Calvet F."/>
            <person name="Ruiz-Romero M."/>
            <person name="Marangio P."/>
            <person name="Guigo R."/>
            <person name="Rago D."/>
            <person name="Mirbahai L."/>
            <person name="Eastwood N."/>
            <person name="Colbourne J.K."/>
            <person name="Zhou J."/>
            <person name="Mallon E."/>
            <person name="Orsini L."/>
        </authorList>
    </citation>
    <scope>NUCLEOTIDE SEQUENCE [LARGE SCALE GENOMIC DNA]</scope>
    <source>
        <strain evidence="2">LRV0_1</strain>
    </source>
</reference>
<dbReference type="Gene3D" id="2.40.70.10">
    <property type="entry name" value="Acid Proteases"/>
    <property type="match status" value="1"/>
</dbReference>
<dbReference type="InterPro" id="IPR043502">
    <property type="entry name" value="DNA/RNA_pol_sf"/>
</dbReference>